<sequence>MALKNYVHDLSNLKSGNLSDLTLNFGNKSWQIHKALACCHSEWFRKAVTIGFEETDSGVVTLQDDDEFDDAIDCMVSYFYEADYNAYKYSTSESLLHAQVAVIADKYDCVPLYNLARTSFAKTITAVERDDWAVIAAFIYDHTTREVPAHMELRGLVVDAVVGRHSALKSTLGIESIEEFLRLRADLAIDLLLAPMKPESALQP</sequence>
<dbReference type="PANTHER" id="PTHR47843">
    <property type="entry name" value="BTB DOMAIN-CONTAINING PROTEIN-RELATED"/>
    <property type="match status" value="1"/>
</dbReference>
<dbReference type="SUPFAM" id="SSF54695">
    <property type="entry name" value="POZ domain"/>
    <property type="match status" value="1"/>
</dbReference>
<reference evidence="2" key="1">
    <citation type="journal article" date="2020" name="Stud. Mycol.">
        <title>101 Dothideomycetes genomes: a test case for predicting lifestyles and emergence of pathogens.</title>
        <authorList>
            <person name="Haridas S."/>
            <person name="Albert R."/>
            <person name="Binder M."/>
            <person name="Bloem J."/>
            <person name="Labutti K."/>
            <person name="Salamov A."/>
            <person name="Andreopoulos B."/>
            <person name="Baker S."/>
            <person name="Barry K."/>
            <person name="Bills G."/>
            <person name="Bluhm B."/>
            <person name="Cannon C."/>
            <person name="Castanera R."/>
            <person name="Culley D."/>
            <person name="Daum C."/>
            <person name="Ezra D."/>
            <person name="Gonzalez J."/>
            <person name="Henrissat B."/>
            <person name="Kuo A."/>
            <person name="Liang C."/>
            <person name="Lipzen A."/>
            <person name="Lutzoni F."/>
            <person name="Magnuson J."/>
            <person name="Mondo S."/>
            <person name="Nolan M."/>
            <person name="Ohm R."/>
            <person name="Pangilinan J."/>
            <person name="Park H.-J."/>
            <person name="Ramirez L."/>
            <person name="Alfaro M."/>
            <person name="Sun H."/>
            <person name="Tritt A."/>
            <person name="Yoshinaga Y."/>
            <person name="Zwiers L.-H."/>
            <person name="Turgeon B."/>
            <person name="Goodwin S."/>
            <person name="Spatafora J."/>
            <person name="Crous P."/>
            <person name="Grigoriev I."/>
        </authorList>
    </citation>
    <scope>NUCLEOTIDE SEQUENCE</scope>
    <source>
        <strain evidence="2">ATCC 16933</strain>
    </source>
</reference>
<dbReference type="CDD" id="cd18186">
    <property type="entry name" value="BTB_POZ_ZBTB_KLHL-like"/>
    <property type="match status" value="1"/>
</dbReference>
<name>A0A6A6NZN4_9PEZI</name>
<dbReference type="AlphaFoldDB" id="A0A6A6NZN4"/>
<protein>
    <recommendedName>
        <fullName evidence="1">BTB domain-containing protein</fullName>
    </recommendedName>
</protein>
<dbReference type="InterPro" id="IPR011333">
    <property type="entry name" value="SKP1/BTB/POZ_sf"/>
</dbReference>
<dbReference type="Proteomes" id="UP000799766">
    <property type="component" value="Unassembled WGS sequence"/>
</dbReference>
<evidence type="ECO:0000313" key="2">
    <source>
        <dbReference type="EMBL" id="KAF2457211.1"/>
    </source>
</evidence>
<dbReference type="PANTHER" id="PTHR47843:SF5">
    <property type="entry name" value="BTB_POZ DOMAIN PROTEIN"/>
    <property type="match status" value="1"/>
</dbReference>
<accession>A0A6A6NZN4</accession>
<feature type="domain" description="BTB" evidence="1">
    <location>
        <begin position="19"/>
        <end position="88"/>
    </location>
</feature>
<evidence type="ECO:0000313" key="3">
    <source>
        <dbReference type="Proteomes" id="UP000799766"/>
    </source>
</evidence>
<dbReference type="InterPro" id="IPR000210">
    <property type="entry name" value="BTB/POZ_dom"/>
</dbReference>
<gene>
    <name evidence="2" type="ORF">BDY21DRAFT_386018</name>
</gene>
<dbReference type="Pfam" id="PF00651">
    <property type="entry name" value="BTB"/>
    <property type="match status" value="1"/>
</dbReference>
<dbReference type="EMBL" id="MU001681">
    <property type="protein sequence ID" value="KAF2457211.1"/>
    <property type="molecule type" value="Genomic_DNA"/>
</dbReference>
<dbReference type="PROSITE" id="PS50097">
    <property type="entry name" value="BTB"/>
    <property type="match status" value="1"/>
</dbReference>
<dbReference type="Gene3D" id="3.30.710.10">
    <property type="entry name" value="Potassium Channel Kv1.1, Chain A"/>
    <property type="match status" value="1"/>
</dbReference>
<evidence type="ECO:0000259" key="1">
    <source>
        <dbReference type="PROSITE" id="PS50097"/>
    </source>
</evidence>
<dbReference type="OrthoDB" id="6359816at2759"/>
<keyword evidence="3" id="KW-1185">Reference proteome</keyword>
<proteinExistence type="predicted"/>
<organism evidence="2 3">
    <name type="scientific">Lineolata rhizophorae</name>
    <dbReference type="NCBI Taxonomy" id="578093"/>
    <lineage>
        <taxon>Eukaryota</taxon>
        <taxon>Fungi</taxon>
        <taxon>Dikarya</taxon>
        <taxon>Ascomycota</taxon>
        <taxon>Pezizomycotina</taxon>
        <taxon>Dothideomycetes</taxon>
        <taxon>Dothideomycetes incertae sedis</taxon>
        <taxon>Lineolatales</taxon>
        <taxon>Lineolataceae</taxon>
        <taxon>Lineolata</taxon>
    </lineage>
</organism>